<reference evidence="3" key="1">
    <citation type="journal article" date="2019" name="Int. J. Syst. Evol. Microbiol.">
        <title>The Global Catalogue of Microorganisms (GCM) 10K type strain sequencing project: providing services to taxonomists for standard genome sequencing and annotation.</title>
        <authorList>
            <consortium name="The Broad Institute Genomics Platform"/>
            <consortium name="The Broad Institute Genome Sequencing Center for Infectious Disease"/>
            <person name="Wu L."/>
            <person name="Ma J."/>
        </authorList>
    </citation>
    <scope>NUCLEOTIDE SEQUENCE [LARGE SCALE GENOMIC DNA]</scope>
    <source>
        <strain evidence="3">CCUG 49679</strain>
    </source>
</reference>
<evidence type="ECO:0000313" key="2">
    <source>
        <dbReference type="EMBL" id="MFC6095818.1"/>
    </source>
</evidence>
<dbReference type="Proteomes" id="UP001596287">
    <property type="component" value="Unassembled WGS sequence"/>
</dbReference>
<evidence type="ECO:0000313" key="3">
    <source>
        <dbReference type="Proteomes" id="UP001596287"/>
    </source>
</evidence>
<dbReference type="RefSeq" id="WP_379790493.1">
    <property type="nucleotide sequence ID" value="NZ_JBHSQB010000004.1"/>
</dbReference>
<protein>
    <submittedName>
        <fullName evidence="2">M15 family metallopeptidase</fullName>
    </submittedName>
</protein>
<comment type="caution">
    <text evidence="2">The sequence shown here is derived from an EMBL/GenBank/DDBJ whole genome shotgun (WGS) entry which is preliminary data.</text>
</comment>
<feature type="domain" description="D-alanyl-D-alanine carboxypeptidase-like core" evidence="1">
    <location>
        <begin position="16"/>
        <end position="84"/>
    </location>
</feature>
<dbReference type="Pfam" id="PF02557">
    <property type="entry name" value="VanY"/>
    <property type="match status" value="1"/>
</dbReference>
<evidence type="ECO:0000259" key="1">
    <source>
        <dbReference type="Pfam" id="PF02557"/>
    </source>
</evidence>
<keyword evidence="3" id="KW-1185">Reference proteome</keyword>
<dbReference type="InterPro" id="IPR052179">
    <property type="entry name" value="DD-CPase-like"/>
</dbReference>
<dbReference type="PANTHER" id="PTHR34385">
    <property type="entry name" value="D-ALANYL-D-ALANINE CARBOXYPEPTIDASE"/>
    <property type="match status" value="1"/>
</dbReference>
<proteinExistence type="predicted"/>
<dbReference type="EMBL" id="JBHSQB010000004">
    <property type="protein sequence ID" value="MFC6095818.1"/>
    <property type="molecule type" value="Genomic_DNA"/>
</dbReference>
<dbReference type="InterPro" id="IPR009045">
    <property type="entry name" value="Zn_M74/Hedgehog-like"/>
</dbReference>
<name>A0ABW1PJL1_9FLAO</name>
<gene>
    <name evidence="2" type="ORF">ACFPVY_04095</name>
</gene>
<dbReference type="InterPro" id="IPR003709">
    <property type="entry name" value="VanY-like_core_dom"/>
</dbReference>
<dbReference type="Gene3D" id="3.30.1380.10">
    <property type="match status" value="1"/>
</dbReference>
<sequence length="170" mass="19528">MDKISNERILLLHPAIRLEVQNAINHINKNILGKGVRMRITQGFRTFKEQDELFAQGRTKPGPKVSNAKGGQSLHNYGLAFDICLLYDDGSGLFKEVSWDMKRDGDGDGIADWLEITKYLTSIGFTNGFITNGKKWDFPHFQKDFGLTWQKCFEKYNRKDYISGTIYIKL</sequence>
<dbReference type="CDD" id="cd14845">
    <property type="entry name" value="L-Ala-D-Glu_peptidase_like"/>
    <property type="match status" value="1"/>
</dbReference>
<accession>A0ABW1PJL1</accession>
<organism evidence="2 3">
    <name type="scientific">Flavobacterium qiangtangense</name>
    <dbReference type="NCBI Taxonomy" id="1442595"/>
    <lineage>
        <taxon>Bacteria</taxon>
        <taxon>Pseudomonadati</taxon>
        <taxon>Bacteroidota</taxon>
        <taxon>Flavobacteriia</taxon>
        <taxon>Flavobacteriales</taxon>
        <taxon>Flavobacteriaceae</taxon>
        <taxon>Flavobacterium</taxon>
    </lineage>
</organism>
<dbReference type="SUPFAM" id="SSF55166">
    <property type="entry name" value="Hedgehog/DD-peptidase"/>
    <property type="match status" value="1"/>
</dbReference>
<dbReference type="PANTHER" id="PTHR34385:SF1">
    <property type="entry name" value="PEPTIDOGLYCAN L-ALANYL-D-GLUTAMATE ENDOPEPTIDASE CWLK"/>
    <property type="match status" value="1"/>
</dbReference>